<dbReference type="InterPro" id="IPR014756">
    <property type="entry name" value="Ig_E-set"/>
</dbReference>
<evidence type="ECO:0000259" key="2">
    <source>
        <dbReference type="Pfam" id="PF08770"/>
    </source>
</evidence>
<dbReference type="InterPro" id="IPR014880">
    <property type="entry name" value="SoxZ_dom"/>
</dbReference>
<dbReference type="InterPro" id="IPR013783">
    <property type="entry name" value="Ig-like_fold"/>
</dbReference>
<dbReference type="AlphaFoldDB" id="A0A0L6CU96"/>
<dbReference type="NCBIfam" id="TIGR04557">
    <property type="entry name" value="fuse_rel_SoxYZ"/>
    <property type="match status" value="1"/>
</dbReference>
<dbReference type="InterPro" id="IPR038162">
    <property type="entry name" value="SoxY_sf"/>
</dbReference>
<feature type="signal peptide" evidence="1">
    <location>
        <begin position="1"/>
        <end position="25"/>
    </location>
</feature>
<evidence type="ECO:0000313" key="5">
    <source>
        <dbReference type="Proteomes" id="UP000037046"/>
    </source>
</evidence>
<dbReference type="SUPFAM" id="SSF81296">
    <property type="entry name" value="E set domains"/>
    <property type="match status" value="1"/>
</dbReference>
<dbReference type="Gene3D" id="2.60.40.10">
    <property type="entry name" value="Immunoglobulins"/>
    <property type="match status" value="1"/>
</dbReference>
<dbReference type="Pfam" id="PF08770">
    <property type="entry name" value="SoxZ"/>
    <property type="match status" value="1"/>
</dbReference>
<dbReference type="Pfam" id="PF13501">
    <property type="entry name" value="SoxY"/>
    <property type="match status" value="1"/>
</dbReference>
<proteinExistence type="predicted"/>
<gene>
    <name evidence="4" type="ORF">ROTO_23540</name>
</gene>
<dbReference type="EMBL" id="LGVV01000032">
    <property type="protein sequence ID" value="KNX41053.1"/>
    <property type="molecule type" value="Genomic_DNA"/>
</dbReference>
<evidence type="ECO:0000259" key="3">
    <source>
        <dbReference type="Pfam" id="PF13501"/>
    </source>
</evidence>
<dbReference type="STRING" id="74031.SAMN04488077_108110"/>
<dbReference type="RefSeq" id="WP_050663232.1">
    <property type="nucleotide sequence ID" value="NZ_CP118494.1"/>
</dbReference>
<dbReference type="Gene3D" id="2.60.40.2470">
    <property type="entry name" value="SoxY domain"/>
    <property type="match status" value="1"/>
</dbReference>
<keyword evidence="5" id="KW-1185">Reference proteome</keyword>
<sequence>MAGKRTGKFLAVAALAASLAFTAQAGDQVENPLTESEMWDMLREDVVGTAPIHDGSALLTLDAPYRAHDAATVPILLKQTDTSARIRKATVVIDENPAPVAAELGFSDAMAPIDFELRVRVNQYSNVRVIAETEDGLHMTGRFVKASGGCSAPASRDPEVALAAMGKMKLKSFLPATQISTPRREAQIMVRHPNYSGLQRDQVTQLFIPAHFIDHMEVWQGDELLFTMDGGISISENPVFRFSYNDNGSTDLRVMATDTEGNRFERVLPKGADS</sequence>
<evidence type="ECO:0000313" key="4">
    <source>
        <dbReference type="EMBL" id="KNX41053.1"/>
    </source>
</evidence>
<dbReference type="PATRIC" id="fig|74031.6.peg.2405"/>
<dbReference type="OrthoDB" id="8538315at2"/>
<dbReference type="InterPro" id="IPR030831">
    <property type="entry name" value="Fuse-rel_SoxYZ"/>
</dbReference>
<feature type="domain" description="Sulphur oxidation protein SoxZ" evidence="2">
    <location>
        <begin position="185"/>
        <end position="266"/>
    </location>
</feature>
<protein>
    <submittedName>
        <fullName evidence="4">Sulfur oxidation protein SoxY</fullName>
    </submittedName>
</protein>
<dbReference type="Proteomes" id="UP000037046">
    <property type="component" value="Unassembled WGS sequence"/>
</dbReference>
<reference evidence="5" key="1">
    <citation type="submission" date="2015-07" db="EMBL/GenBank/DDBJ databases">
        <title>Draft Genome Sequence of Roseovarius tolerans EL-164, a producer of N-Acylated Alanine Methyl Esters (NAMEs).</title>
        <authorList>
            <person name="Voget S."/>
            <person name="Bruns H."/>
            <person name="Wagner-Doebler I."/>
            <person name="Schulz S."/>
            <person name="Daniel R."/>
        </authorList>
    </citation>
    <scope>NUCLEOTIDE SEQUENCE [LARGE SCALE GENOMIC DNA]</scope>
    <source>
        <strain evidence="5">EL-164</strain>
    </source>
</reference>
<feature type="chain" id="PRO_5005563281" evidence="1">
    <location>
        <begin position="26"/>
        <end position="274"/>
    </location>
</feature>
<dbReference type="InterPro" id="IPR032711">
    <property type="entry name" value="SoxY"/>
</dbReference>
<keyword evidence="1" id="KW-0732">Signal</keyword>
<accession>A0A0L6CU96</accession>
<feature type="domain" description="Ig-like SoxY" evidence="3">
    <location>
        <begin position="44"/>
        <end position="150"/>
    </location>
</feature>
<name>A0A0L6CU96_9RHOB</name>
<evidence type="ECO:0000256" key="1">
    <source>
        <dbReference type="SAM" id="SignalP"/>
    </source>
</evidence>
<comment type="caution">
    <text evidence="4">The sequence shown here is derived from an EMBL/GenBank/DDBJ whole genome shotgun (WGS) entry which is preliminary data.</text>
</comment>
<organism evidence="4 5">
    <name type="scientific">Roseovarius tolerans</name>
    <dbReference type="NCBI Taxonomy" id="74031"/>
    <lineage>
        <taxon>Bacteria</taxon>
        <taxon>Pseudomonadati</taxon>
        <taxon>Pseudomonadota</taxon>
        <taxon>Alphaproteobacteria</taxon>
        <taxon>Rhodobacterales</taxon>
        <taxon>Roseobacteraceae</taxon>
        <taxon>Roseovarius</taxon>
    </lineage>
</organism>